<accession>A0A4R4ZBZ1</accession>
<evidence type="ECO:0000313" key="4">
    <source>
        <dbReference type="Proteomes" id="UP000294947"/>
    </source>
</evidence>
<keyword evidence="2" id="KW-0732">Signal</keyword>
<comment type="caution">
    <text evidence="3">The sequence shown here is derived from an EMBL/GenBank/DDBJ whole genome shotgun (WGS) entry which is preliminary data.</text>
</comment>
<gene>
    <name evidence="3" type="ORF">E1288_01755</name>
</gene>
<keyword evidence="4" id="KW-1185">Reference proteome</keyword>
<sequence length="102" mass="9823">MRTAVGALAGLALVAPLALGVADVGTAAASGASSVVAAERPASTAGHFHAEKDNNKDKKSKGNNANGETESSEGSTSSRSSSGSSSNSGVAGQTTLPVAPVR</sequence>
<evidence type="ECO:0000313" key="3">
    <source>
        <dbReference type="EMBL" id="TDD55918.1"/>
    </source>
</evidence>
<evidence type="ECO:0000256" key="1">
    <source>
        <dbReference type="SAM" id="MobiDB-lite"/>
    </source>
</evidence>
<feature type="compositionally biased region" description="Basic and acidic residues" evidence="1">
    <location>
        <begin position="48"/>
        <end position="57"/>
    </location>
</feature>
<protein>
    <submittedName>
        <fullName evidence="3">Uncharacterized protein</fullName>
    </submittedName>
</protein>
<evidence type="ECO:0000256" key="2">
    <source>
        <dbReference type="SAM" id="SignalP"/>
    </source>
</evidence>
<feature type="chain" id="PRO_5038547140" evidence="2">
    <location>
        <begin position="21"/>
        <end position="102"/>
    </location>
</feature>
<dbReference type="AlphaFoldDB" id="A0A4R4ZBZ1"/>
<dbReference type="Proteomes" id="UP000294947">
    <property type="component" value="Unassembled WGS sequence"/>
</dbReference>
<feature type="signal peptide" evidence="2">
    <location>
        <begin position="1"/>
        <end position="20"/>
    </location>
</feature>
<feature type="compositionally biased region" description="Low complexity" evidence="1">
    <location>
        <begin position="62"/>
        <end position="89"/>
    </location>
</feature>
<organism evidence="3 4">
    <name type="scientific">Saccharopolyspora elongata</name>
    <dbReference type="NCBI Taxonomy" id="2530387"/>
    <lineage>
        <taxon>Bacteria</taxon>
        <taxon>Bacillati</taxon>
        <taxon>Actinomycetota</taxon>
        <taxon>Actinomycetes</taxon>
        <taxon>Pseudonocardiales</taxon>
        <taxon>Pseudonocardiaceae</taxon>
        <taxon>Saccharopolyspora</taxon>
    </lineage>
</organism>
<dbReference type="RefSeq" id="WP_132479638.1">
    <property type="nucleotide sequence ID" value="NZ_SMKW01000002.1"/>
</dbReference>
<proteinExistence type="predicted"/>
<feature type="region of interest" description="Disordered" evidence="1">
    <location>
        <begin position="30"/>
        <end position="102"/>
    </location>
</feature>
<reference evidence="3 4" key="1">
    <citation type="submission" date="2019-03" db="EMBL/GenBank/DDBJ databases">
        <title>Draft genome sequences of novel Actinobacteria.</title>
        <authorList>
            <person name="Sahin N."/>
            <person name="Ay H."/>
            <person name="Saygin H."/>
        </authorList>
    </citation>
    <scope>NUCLEOTIDE SEQUENCE [LARGE SCALE GENOMIC DNA]</scope>
    <source>
        <strain evidence="3 4">7K502</strain>
    </source>
</reference>
<dbReference type="EMBL" id="SMKW01000002">
    <property type="protein sequence ID" value="TDD55918.1"/>
    <property type="molecule type" value="Genomic_DNA"/>
</dbReference>
<name>A0A4R4ZBZ1_9PSEU</name>